<feature type="domain" description="G-protein coupled receptors family 1 profile" evidence="11">
    <location>
        <begin position="45"/>
        <end position="296"/>
    </location>
</feature>
<feature type="transmembrane region" description="Helical" evidence="10">
    <location>
        <begin position="66"/>
        <end position="84"/>
    </location>
</feature>
<evidence type="ECO:0000256" key="8">
    <source>
        <dbReference type="ARBA" id="ARBA00023224"/>
    </source>
</evidence>
<dbReference type="Pfam" id="PF00001">
    <property type="entry name" value="7tm_1"/>
    <property type="match status" value="1"/>
</dbReference>
<keyword evidence="4 10" id="KW-1133">Transmembrane helix</keyword>
<evidence type="ECO:0000256" key="2">
    <source>
        <dbReference type="ARBA" id="ARBA00022475"/>
    </source>
</evidence>
<dbReference type="AlphaFoldDB" id="A0A9J7LBF1"/>
<feature type="transmembrane region" description="Helical" evidence="10">
    <location>
        <begin position="243"/>
        <end position="264"/>
    </location>
</feature>
<dbReference type="SUPFAM" id="SSF81321">
    <property type="entry name" value="Family A G protein-coupled receptor-like"/>
    <property type="match status" value="1"/>
</dbReference>
<dbReference type="PANTHER" id="PTHR24228:SF74">
    <property type="entry name" value="G-PROTEIN COUPLED RECEPTORS FAMILY 1 PROFILE DOMAIN-CONTAINING PROTEIN"/>
    <property type="match status" value="1"/>
</dbReference>
<feature type="region of interest" description="Disordered" evidence="9">
    <location>
        <begin position="363"/>
        <end position="420"/>
    </location>
</feature>
<comment type="subcellular location">
    <subcellularLocation>
        <location evidence="1">Cell membrane</location>
        <topology evidence="1">Multi-pass membrane protein</topology>
    </subcellularLocation>
</comment>
<dbReference type="Gene3D" id="1.20.1070.10">
    <property type="entry name" value="Rhodopsin 7-helix transmembrane proteins"/>
    <property type="match status" value="1"/>
</dbReference>
<evidence type="ECO:0000256" key="5">
    <source>
        <dbReference type="ARBA" id="ARBA00023040"/>
    </source>
</evidence>
<feature type="transmembrane region" description="Helical" evidence="10">
    <location>
        <begin position="30"/>
        <end position="54"/>
    </location>
</feature>
<keyword evidence="5" id="KW-0297">G-protein coupled receptor</keyword>
<feature type="compositionally biased region" description="Low complexity" evidence="9">
    <location>
        <begin position="363"/>
        <end position="387"/>
    </location>
</feature>
<reference evidence="13" key="2">
    <citation type="submission" date="2025-08" db="UniProtKB">
        <authorList>
            <consortium name="RefSeq"/>
        </authorList>
    </citation>
    <scope>IDENTIFICATION</scope>
    <source>
        <strain evidence="13">S238N-H82</strain>
        <tissue evidence="13">Testes</tissue>
    </source>
</reference>
<dbReference type="PRINTS" id="PR00237">
    <property type="entry name" value="GPCRRHODOPSN"/>
</dbReference>
<name>A0A9J7LBF1_BRAFL</name>
<proteinExistence type="predicted"/>
<dbReference type="PANTHER" id="PTHR24228">
    <property type="entry name" value="B2 BRADYKININ RECEPTOR/ANGIOTENSIN II RECEPTOR"/>
    <property type="match status" value="1"/>
</dbReference>
<dbReference type="KEGG" id="bfo:118417391"/>
<dbReference type="GeneID" id="118417391"/>
<evidence type="ECO:0000256" key="10">
    <source>
        <dbReference type="SAM" id="Phobius"/>
    </source>
</evidence>
<evidence type="ECO:0000256" key="4">
    <source>
        <dbReference type="ARBA" id="ARBA00022989"/>
    </source>
</evidence>
<dbReference type="InterPro" id="IPR017452">
    <property type="entry name" value="GPCR_Rhodpsn_7TM"/>
</dbReference>
<feature type="transmembrane region" description="Helical" evidence="10">
    <location>
        <begin position="104"/>
        <end position="125"/>
    </location>
</feature>
<dbReference type="GO" id="GO:0005886">
    <property type="term" value="C:plasma membrane"/>
    <property type="evidence" value="ECO:0007669"/>
    <property type="project" value="UniProtKB-SubCell"/>
</dbReference>
<dbReference type="RefSeq" id="XP_035678839.1">
    <property type="nucleotide sequence ID" value="XM_035822946.1"/>
</dbReference>
<dbReference type="GO" id="GO:0007186">
    <property type="term" value="P:G protein-coupled receptor signaling pathway"/>
    <property type="evidence" value="ECO:0000318"/>
    <property type="project" value="GO_Central"/>
</dbReference>
<evidence type="ECO:0000313" key="12">
    <source>
        <dbReference type="Proteomes" id="UP000001554"/>
    </source>
</evidence>
<protein>
    <submittedName>
        <fullName evidence="13">Trace amine-associated receptor 1-like</fullName>
    </submittedName>
</protein>
<evidence type="ECO:0000259" key="11">
    <source>
        <dbReference type="PROSITE" id="PS50262"/>
    </source>
</evidence>
<evidence type="ECO:0000256" key="6">
    <source>
        <dbReference type="ARBA" id="ARBA00023136"/>
    </source>
</evidence>
<gene>
    <name evidence="13" type="primary">LOC118417391</name>
</gene>
<dbReference type="PROSITE" id="PS50262">
    <property type="entry name" value="G_PROTEIN_RECEP_F1_2"/>
    <property type="match status" value="1"/>
</dbReference>
<dbReference type="OrthoDB" id="10044919at2759"/>
<evidence type="ECO:0000256" key="1">
    <source>
        <dbReference type="ARBA" id="ARBA00004651"/>
    </source>
</evidence>
<evidence type="ECO:0000256" key="3">
    <source>
        <dbReference type="ARBA" id="ARBA00022692"/>
    </source>
</evidence>
<evidence type="ECO:0000256" key="7">
    <source>
        <dbReference type="ARBA" id="ARBA00023170"/>
    </source>
</evidence>
<keyword evidence="7" id="KW-0675">Receptor</keyword>
<keyword evidence="2" id="KW-1003">Cell membrane</keyword>
<dbReference type="OMA" id="QGQPMEG"/>
<sequence>MASAVVSNTSTANGTVTVPPDTMPAVLGPVGTTVAILFLLFGVFGNVVTIIVSWKLNKQKKQWTHALVISVAVVDLAFSLFQMPLNIDTYIHLGWNTSTVLCRIHAYVPSIAITIQATHTAYIIFLKHLIVVHNIKNIPEGKTNYLVIVLLWALPALFVLFGVFCLEQNNIVYVPKMLRCTVKLCRHSKIGMGALVMLLVTITYSQGRIYWYVKKSHNSIQDCNVAPTVNNINRIHRQKEATLAKTFTITFLAVLTAYTPMTILKAVDTEMEQPPALYFFCTAMFWTAAFVNPTVYFLTNKKFRGTCLSLFVPQQQQSQPTNQHFHLLEKKRQPMEAQGQPMEGQGQPMAAQRPPMLLMAAQGQPMEGQGQPMVAQGQPMEGQGQPMAAQRQPMEGQGQPMEARGKPMEAQGQPMEAQKN</sequence>
<accession>A0A9J7LBF1</accession>
<keyword evidence="3 10" id="KW-0812">Transmembrane</keyword>
<organism evidence="12 13">
    <name type="scientific">Branchiostoma floridae</name>
    <name type="common">Florida lancelet</name>
    <name type="synonym">Amphioxus</name>
    <dbReference type="NCBI Taxonomy" id="7739"/>
    <lineage>
        <taxon>Eukaryota</taxon>
        <taxon>Metazoa</taxon>
        <taxon>Chordata</taxon>
        <taxon>Cephalochordata</taxon>
        <taxon>Leptocardii</taxon>
        <taxon>Amphioxiformes</taxon>
        <taxon>Branchiostomatidae</taxon>
        <taxon>Branchiostoma</taxon>
    </lineage>
</organism>
<feature type="transmembrane region" description="Helical" evidence="10">
    <location>
        <begin position="276"/>
        <end position="298"/>
    </location>
</feature>
<reference evidence="12" key="1">
    <citation type="journal article" date="2020" name="Nat. Ecol. Evol.">
        <title>Deeply conserved synteny resolves early events in vertebrate evolution.</title>
        <authorList>
            <person name="Simakov O."/>
            <person name="Marletaz F."/>
            <person name="Yue J.X."/>
            <person name="O'Connell B."/>
            <person name="Jenkins J."/>
            <person name="Brandt A."/>
            <person name="Calef R."/>
            <person name="Tung C.H."/>
            <person name="Huang T.K."/>
            <person name="Schmutz J."/>
            <person name="Satoh N."/>
            <person name="Yu J.K."/>
            <person name="Putnam N.H."/>
            <person name="Green R.E."/>
            <person name="Rokhsar D.S."/>
        </authorList>
    </citation>
    <scope>NUCLEOTIDE SEQUENCE [LARGE SCALE GENOMIC DNA]</scope>
    <source>
        <strain evidence="12">S238N-H82</strain>
    </source>
</reference>
<evidence type="ECO:0000256" key="9">
    <source>
        <dbReference type="SAM" id="MobiDB-lite"/>
    </source>
</evidence>
<keyword evidence="12" id="KW-1185">Reference proteome</keyword>
<dbReference type="GO" id="GO:0004930">
    <property type="term" value="F:G protein-coupled receptor activity"/>
    <property type="evidence" value="ECO:0007669"/>
    <property type="project" value="UniProtKB-KW"/>
</dbReference>
<keyword evidence="6 10" id="KW-0472">Membrane</keyword>
<feature type="transmembrane region" description="Helical" evidence="10">
    <location>
        <begin position="145"/>
        <end position="166"/>
    </location>
</feature>
<feature type="transmembrane region" description="Helical" evidence="10">
    <location>
        <begin position="186"/>
        <end position="205"/>
    </location>
</feature>
<dbReference type="Proteomes" id="UP000001554">
    <property type="component" value="Chromosome 6"/>
</dbReference>
<dbReference type="InterPro" id="IPR000276">
    <property type="entry name" value="GPCR_Rhodpsn"/>
</dbReference>
<evidence type="ECO:0000313" key="13">
    <source>
        <dbReference type="RefSeq" id="XP_035678839.1"/>
    </source>
</evidence>
<keyword evidence="8" id="KW-0807">Transducer</keyword>